<dbReference type="AlphaFoldDB" id="A0A7C1W7H4"/>
<proteinExistence type="predicted"/>
<evidence type="ECO:0000256" key="1">
    <source>
        <dbReference type="SAM" id="SignalP"/>
    </source>
</evidence>
<feature type="signal peptide" evidence="1">
    <location>
        <begin position="1"/>
        <end position="18"/>
    </location>
</feature>
<gene>
    <name evidence="2" type="ORF">ENI26_07895</name>
</gene>
<sequence length="139" mass="15699">MHKFTFILLLLTSSFSYADQLIVEAFYDKDTRLINVHLAETVSLVTTYDLSAPDRFKEKLSEGLSSEPTIAQKQAKKRILALGNEIQSQLISAYEGSLKAMQYEITKLPAVVFNNGQQVIYGENDVNKAIKIYYEKVGK</sequence>
<dbReference type="Proteomes" id="UP000886384">
    <property type="component" value="Unassembled WGS sequence"/>
</dbReference>
<dbReference type="Pfam" id="PF07511">
    <property type="entry name" value="DUF1525"/>
    <property type="match status" value="1"/>
</dbReference>
<keyword evidence="1" id="KW-0732">Signal</keyword>
<dbReference type="EMBL" id="DRHY01000178">
    <property type="protein sequence ID" value="HEC74278.1"/>
    <property type="molecule type" value="Genomic_DNA"/>
</dbReference>
<accession>A0A7C1W7H4</accession>
<protein>
    <submittedName>
        <fullName evidence="2">TIGR03757 family integrating conjugative element protein</fullName>
    </submittedName>
</protein>
<organism evidence="2">
    <name type="scientific">Methylophaga aminisulfidivorans</name>
    <dbReference type="NCBI Taxonomy" id="230105"/>
    <lineage>
        <taxon>Bacteria</taxon>
        <taxon>Pseudomonadati</taxon>
        <taxon>Pseudomonadota</taxon>
        <taxon>Gammaproteobacteria</taxon>
        <taxon>Thiotrichales</taxon>
        <taxon>Piscirickettsiaceae</taxon>
        <taxon>Methylophaga</taxon>
    </lineage>
</organism>
<comment type="caution">
    <text evidence="2">The sequence shown here is derived from an EMBL/GenBank/DDBJ whole genome shotgun (WGS) entry which is preliminary data.</text>
</comment>
<dbReference type="InterPro" id="IPR011090">
    <property type="entry name" value="Integr_conj_element_PFL4709"/>
</dbReference>
<dbReference type="NCBIfam" id="TIGR03757">
    <property type="entry name" value="conj_TIGR03757"/>
    <property type="match status" value="1"/>
</dbReference>
<name>A0A7C1W7H4_9GAMM</name>
<feature type="chain" id="PRO_5028107145" evidence="1">
    <location>
        <begin position="19"/>
        <end position="139"/>
    </location>
</feature>
<evidence type="ECO:0000313" key="2">
    <source>
        <dbReference type="EMBL" id="HEC74278.1"/>
    </source>
</evidence>
<reference evidence="2" key="1">
    <citation type="journal article" date="2020" name="mSystems">
        <title>Genome- and Community-Level Interaction Insights into Carbon Utilization and Element Cycling Functions of Hydrothermarchaeota in Hydrothermal Sediment.</title>
        <authorList>
            <person name="Zhou Z."/>
            <person name="Liu Y."/>
            <person name="Xu W."/>
            <person name="Pan J."/>
            <person name="Luo Z.H."/>
            <person name="Li M."/>
        </authorList>
    </citation>
    <scope>NUCLEOTIDE SEQUENCE [LARGE SCALE GENOMIC DNA]</scope>
    <source>
        <strain evidence="2">HyVt-380</strain>
    </source>
</reference>